<accession>A0ABS0X5Y4</accession>
<evidence type="ECO:0000256" key="1">
    <source>
        <dbReference type="SAM" id="SignalP"/>
    </source>
</evidence>
<comment type="caution">
    <text evidence="2">The sequence shown here is derived from an EMBL/GenBank/DDBJ whole genome shotgun (WGS) entry which is preliminary data.</text>
</comment>
<keyword evidence="3" id="KW-1185">Reference proteome</keyword>
<gene>
    <name evidence="2" type="ORF">JGB26_15110</name>
</gene>
<reference evidence="2 3" key="1">
    <citation type="submission" date="2020-12" db="EMBL/GenBank/DDBJ databases">
        <title>Streptomyces typhae sp. nov., a novel endophytic actinomycete isolated from the root of cattail pollen (Typha angustifolia L.).</title>
        <authorList>
            <person name="Peng C."/>
            <person name="Liu C."/>
        </authorList>
    </citation>
    <scope>NUCLEOTIDE SEQUENCE [LARGE SCALE GENOMIC DNA]</scope>
    <source>
        <strain evidence="2 3">JCM 4753</strain>
    </source>
</reference>
<organism evidence="2 3">
    <name type="scientific">Streptomyces flavofungini</name>
    <dbReference type="NCBI Taxonomy" id="68200"/>
    <lineage>
        <taxon>Bacteria</taxon>
        <taxon>Bacillati</taxon>
        <taxon>Actinomycetota</taxon>
        <taxon>Actinomycetes</taxon>
        <taxon>Kitasatosporales</taxon>
        <taxon>Streptomycetaceae</taxon>
        <taxon>Streptomyces</taxon>
    </lineage>
</organism>
<keyword evidence="1" id="KW-0732">Signal</keyword>
<dbReference type="RefSeq" id="WP_190117522.1">
    <property type="nucleotide sequence ID" value="NZ_BMVR01000008.1"/>
</dbReference>
<protein>
    <submittedName>
        <fullName evidence="2">Uncharacterized protein</fullName>
    </submittedName>
</protein>
<name>A0ABS0X5Y4_9ACTN</name>
<evidence type="ECO:0000313" key="2">
    <source>
        <dbReference type="EMBL" id="MBJ3808426.1"/>
    </source>
</evidence>
<sequence>MRFRSTAGAALGALALILALPTSASAAEGPFFYTYSGLDGSPQTGVLADPPSYECVTLPEVGNPSSSSSAHSPLNHTDAYATVYTGPHCDGDSFTLRPHGGHASERLKLRSVRFM</sequence>
<feature type="chain" id="PRO_5046935615" evidence="1">
    <location>
        <begin position="27"/>
        <end position="115"/>
    </location>
</feature>
<evidence type="ECO:0000313" key="3">
    <source>
        <dbReference type="Proteomes" id="UP000634780"/>
    </source>
</evidence>
<dbReference type="Proteomes" id="UP000634780">
    <property type="component" value="Unassembled WGS sequence"/>
</dbReference>
<feature type="signal peptide" evidence="1">
    <location>
        <begin position="1"/>
        <end position="26"/>
    </location>
</feature>
<dbReference type="EMBL" id="JAEKOZ010000008">
    <property type="protein sequence ID" value="MBJ3808426.1"/>
    <property type="molecule type" value="Genomic_DNA"/>
</dbReference>
<proteinExistence type="predicted"/>